<dbReference type="PANTHER" id="PTHR31793:SF37">
    <property type="entry name" value="ACYL-COA THIOESTER HYDROLASE YBGC"/>
    <property type="match status" value="1"/>
</dbReference>
<dbReference type="SUPFAM" id="SSF54637">
    <property type="entry name" value="Thioesterase/thiol ester dehydrase-isomerase"/>
    <property type="match status" value="1"/>
</dbReference>
<dbReference type="OrthoDB" id="21822at2"/>
<dbReference type="EMBL" id="JMQN01000030">
    <property type="protein sequence ID" value="KEA63650.1"/>
    <property type="molecule type" value="Genomic_DNA"/>
</dbReference>
<dbReference type="GO" id="GO:0047617">
    <property type="term" value="F:fatty acyl-CoA hydrolase activity"/>
    <property type="evidence" value="ECO:0007669"/>
    <property type="project" value="TreeGrafter"/>
</dbReference>
<evidence type="ECO:0000313" key="2">
    <source>
        <dbReference type="EMBL" id="KEA63650.1"/>
    </source>
</evidence>
<dbReference type="PATRIC" id="fig|1232683.4.peg.2065"/>
<dbReference type="InterPro" id="IPR050563">
    <property type="entry name" value="4-hydroxybenzoyl-CoA_TE"/>
</dbReference>
<gene>
    <name evidence="2" type="ORF">ADIMK_2106</name>
</gene>
<reference evidence="2 3" key="1">
    <citation type="submission" date="2014-04" db="EMBL/GenBank/DDBJ databases">
        <title>Marinobacterium kochiensis sp. nov., isolated from sediment sample collected from Kochi backwaters in Kerala, India.</title>
        <authorList>
            <person name="Singh A."/>
            <person name="Pinnaka A.K."/>
        </authorList>
    </citation>
    <scope>NUCLEOTIDE SEQUENCE [LARGE SCALE GENOMIC DNA]</scope>
    <source>
        <strain evidence="2 3">AK27</strain>
    </source>
</reference>
<dbReference type="PANTHER" id="PTHR31793">
    <property type="entry name" value="4-HYDROXYBENZOYL-COA THIOESTERASE FAMILY MEMBER"/>
    <property type="match status" value="1"/>
</dbReference>
<dbReference type="Pfam" id="PF13279">
    <property type="entry name" value="4HBT_2"/>
    <property type="match status" value="1"/>
</dbReference>
<dbReference type="InterPro" id="IPR029069">
    <property type="entry name" value="HotDog_dom_sf"/>
</dbReference>
<protein>
    <submittedName>
        <fullName evidence="2">4-hydroxybenzoyl-CoA thioesterase family active site</fullName>
    </submittedName>
</protein>
<proteinExistence type="predicted"/>
<evidence type="ECO:0000313" key="3">
    <source>
        <dbReference type="Proteomes" id="UP000028252"/>
    </source>
</evidence>
<evidence type="ECO:0000256" key="1">
    <source>
        <dbReference type="ARBA" id="ARBA00022801"/>
    </source>
</evidence>
<dbReference type="CDD" id="cd00586">
    <property type="entry name" value="4HBT"/>
    <property type="match status" value="1"/>
</dbReference>
<dbReference type="AlphaFoldDB" id="A0A081FYP5"/>
<organism evidence="2 3">
    <name type="scientific">Marinobacterium lacunae</name>
    <dbReference type="NCBI Taxonomy" id="1232683"/>
    <lineage>
        <taxon>Bacteria</taxon>
        <taxon>Pseudomonadati</taxon>
        <taxon>Pseudomonadota</taxon>
        <taxon>Gammaproteobacteria</taxon>
        <taxon>Oceanospirillales</taxon>
        <taxon>Oceanospirillaceae</taxon>
        <taxon>Marinobacterium</taxon>
    </lineage>
</organism>
<comment type="caution">
    <text evidence="2">The sequence shown here is derived from an EMBL/GenBank/DDBJ whole genome shotgun (WGS) entry which is preliminary data.</text>
</comment>
<sequence length="139" mass="16113">MLISKRRVLIEWGDCDPAGIVFYPRYFAYFDASTAHLFRTAGLEKFDLRKRYNIVGFPMVDTRASFKIPSRYGEVIEIHTCVEKFKKTSFDILHQVFKEDGQLAIECWETRVWLGEHPEKPKPRAIPDDVIALLSSANT</sequence>
<keyword evidence="3" id="KW-1185">Reference proteome</keyword>
<name>A0A081FYP5_9GAMM</name>
<accession>A0A081FYP5</accession>
<dbReference type="Gene3D" id="3.10.129.10">
    <property type="entry name" value="Hotdog Thioesterase"/>
    <property type="match status" value="1"/>
</dbReference>
<keyword evidence="1" id="KW-0378">Hydrolase</keyword>
<dbReference type="Proteomes" id="UP000028252">
    <property type="component" value="Unassembled WGS sequence"/>
</dbReference>
<dbReference type="RefSeq" id="WP_036187566.1">
    <property type="nucleotide sequence ID" value="NZ_JMQN01000030.1"/>
</dbReference>
<dbReference type="STRING" id="1232683.ADIMK_2106"/>
<dbReference type="eggNOG" id="COG0824">
    <property type="taxonomic scope" value="Bacteria"/>
</dbReference>